<dbReference type="Pfam" id="PF16132">
    <property type="entry name" value="DUF4843"/>
    <property type="match status" value="1"/>
</dbReference>
<dbReference type="Proteomes" id="UP000563094">
    <property type="component" value="Unassembled WGS sequence"/>
</dbReference>
<dbReference type="InterPro" id="IPR038081">
    <property type="entry name" value="CalX-like_sf"/>
</dbReference>
<accession>A0A839GDY3</accession>
<comment type="caution">
    <text evidence="1">The sequence shown here is derived from an EMBL/GenBank/DDBJ whole genome shotgun (WGS) entry which is preliminary data.</text>
</comment>
<gene>
    <name evidence="1" type="ORF">FHS90_001346</name>
</gene>
<dbReference type="SUPFAM" id="SSF141072">
    <property type="entry name" value="CalX-like"/>
    <property type="match status" value="1"/>
</dbReference>
<dbReference type="PROSITE" id="PS51257">
    <property type="entry name" value="PROKAR_LIPOPROTEIN"/>
    <property type="match status" value="1"/>
</dbReference>
<protein>
    <recommendedName>
        <fullName evidence="3">DUF4843 domain-containing protein</fullName>
    </recommendedName>
</protein>
<dbReference type="Gene3D" id="2.60.40.2030">
    <property type="match status" value="1"/>
</dbReference>
<evidence type="ECO:0000313" key="1">
    <source>
        <dbReference type="EMBL" id="MBA9076640.1"/>
    </source>
</evidence>
<proteinExistence type="predicted"/>
<evidence type="ECO:0008006" key="3">
    <source>
        <dbReference type="Google" id="ProtNLM"/>
    </source>
</evidence>
<keyword evidence="2" id="KW-1185">Reference proteome</keyword>
<organism evidence="1 2">
    <name type="scientific">Rufibacter quisquiliarum</name>
    <dbReference type="NCBI Taxonomy" id="1549639"/>
    <lineage>
        <taxon>Bacteria</taxon>
        <taxon>Pseudomonadati</taxon>
        <taxon>Bacteroidota</taxon>
        <taxon>Cytophagia</taxon>
        <taxon>Cytophagales</taxon>
        <taxon>Hymenobacteraceae</taxon>
        <taxon>Rufibacter</taxon>
    </lineage>
</organism>
<dbReference type="AlphaFoldDB" id="A0A839GDY3"/>
<reference evidence="1 2" key="1">
    <citation type="submission" date="2020-08" db="EMBL/GenBank/DDBJ databases">
        <title>Genomic Encyclopedia of Type Strains, Phase IV (KMG-IV): sequencing the most valuable type-strain genomes for metagenomic binning, comparative biology and taxonomic classification.</title>
        <authorList>
            <person name="Goeker M."/>
        </authorList>
    </citation>
    <scope>NUCLEOTIDE SEQUENCE [LARGE SCALE GENOMIC DNA]</scope>
    <source>
        <strain evidence="1 2">DSM 29854</strain>
    </source>
</reference>
<dbReference type="EMBL" id="JACJIQ010000004">
    <property type="protein sequence ID" value="MBA9076640.1"/>
    <property type="molecule type" value="Genomic_DNA"/>
</dbReference>
<sequence>MTFKRMNKLNFLLVAIVALFAFSCIENDEIIYEKSVVEFDAATWNAKSVVDGVAKNYTLLTRRPNYGQFVSTSNPVITRASGTITLRVNLVGPHRPEQTEVAYKIVAEETTAVAGTHYSPLAGKVTIPANSSFGEVSIPILNPGVSSTTAVRLVLELVGNENLPANENYKRIGISINQQ</sequence>
<name>A0A839GDY3_9BACT</name>
<evidence type="ECO:0000313" key="2">
    <source>
        <dbReference type="Proteomes" id="UP000563094"/>
    </source>
</evidence>
<dbReference type="InterPro" id="IPR032299">
    <property type="entry name" value="DUF4843"/>
</dbReference>